<dbReference type="EMBL" id="BAAASG010000002">
    <property type="protein sequence ID" value="GAA2474668.1"/>
    <property type="molecule type" value="Genomic_DNA"/>
</dbReference>
<reference evidence="3" key="1">
    <citation type="journal article" date="2019" name="Int. J. Syst. Evol. Microbiol.">
        <title>The Global Catalogue of Microorganisms (GCM) 10K type strain sequencing project: providing services to taxonomists for standard genome sequencing and annotation.</title>
        <authorList>
            <consortium name="The Broad Institute Genomics Platform"/>
            <consortium name="The Broad Institute Genome Sequencing Center for Infectious Disease"/>
            <person name="Wu L."/>
            <person name="Ma J."/>
        </authorList>
    </citation>
    <scope>NUCLEOTIDE SEQUENCE [LARGE SCALE GENOMIC DNA]</scope>
    <source>
        <strain evidence="3">JCM 4395</strain>
    </source>
</reference>
<protein>
    <submittedName>
        <fullName evidence="2">Uncharacterized protein</fullName>
    </submittedName>
</protein>
<organism evidence="2 3">
    <name type="scientific">Streptomyces longisporus</name>
    <dbReference type="NCBI Taxonomy" id="1948"/>
    <lineage>
        <taxon>Bacteria</taxon>
        <taxon>Bacillati</taxon>
        <taxon>Actinomycetota</taxon>
        <taxon>Actinomycetes</taxon>
        <taxon>Kitasatosporales</taxon>
        <taxon>Streptomycetaceae</taxon>
        <taxon>Streptomyces</taxon>
    </lineage>
</organism>
<keyword evidence="3" id="KW-1185">Reference proteome</keyword>
<dbReference type="Proteomes" id="UP001501777">
    <property type="component" value="Unassembled WGS sequence"/>
</dbReference>
<evidence type="ECO:0000313" key="2">
    <source>
        <dbReference type="EMBL" id="GAA2474668.1"/>
    </source>
</evidence>
<feature type="region of interest" description="Disordered" evidence="1">
    <location>
        <begin position="39"/>
        <end position="123"/>
    </location>
</feature>
<name>A0ABP5Y6S0_STRLO</name>
<feature type="compositionally biased region" description="Basic and acidic residues" evidence="1">
    <location>
        <begin position="50"/>
        <end position="66"/>
    </location>
</feature>
<comment type="caution">
    <text evidence="2">The sequence shown here is derived from an EMBL/GenBank/DDBJ whole genome shotgun (WGS) entry which is preliminary data.</text>
</comment>
<proteinExistence type="predicted"/>
<accession>A0ABP5Y6S0</accession>
<evidence type="ECO:0000256" key="1">
    <source>
        <dbReference type="SAM" id="MobiDB-lite"/>
    </source>
</evidence>
<gene>
    <name evidence="2" type="ORF">GCM10010276_07510</name>
</gene>
<sequence length="143" mass="14277">MDDAGTVLVVGIADGPEHHRAEAVRADLDAGLAEDSIAHCGAPSQAGTGRKRDSRTWSALDRKGDPTDGLVASEGGAAPRAEVRIDHGTGSPGTGVRGLRAGRAHRAAGGDKGPDGAGAAAAGPADGELVLTAYDYQCAFCGY</sequence>
<evidence type="ECO:0000313" key="3">
    <source>
        <dbReference type="Proteomes" id="UP001501777"/>
    </source>
</evidence>